<dbReference type="Pfam" id="PF12691">
    <property type="entry name" value="Phage_tail_terminator_6"/>
    <property type="match status" value="1"/>
</dbReference>
<proteinExistence type="predicted"/>
<keyword evidence="2" id="KW-1185">Reference proteome</keyword>
<name>A0A7G7CRP0_9CORY</name>
<accession>A0A7G7CRP0</accession>
<evidence type="ECO:0000313" key="1">
    <source>
        <dbReference type="EMBL" id="QNE90256.1"/>
    </source>
</evidence>
<sequence length="143" mass="15998">MTAPAYGNLTTDLAEHLANLGFGQWNPNGIYKSFAPPAIYLGIIPDEAGPSIALNIYHHSTTNGRDTGTPEIRVQIRIKGSRDPRLAQWVGNDIYTALHEQTDYELDNGTRVLLSQRVLTHEERDPNLVWHRVDSYAFTVNPS</sequence>
<dbReference type="Proteomes" id="UP000515743">
    <property type="component" value="Chromosome"/>
</dbReference>
<dbReference type="RefSeq" id="WP_185176629.1">
    <property type="nucleotide sequence ID" value="NZ_CP059404.1"/>
</dbReference>
<evidence type="ECO:0000313" key="2">
    <source>
        <dbReference type="Proteomes" id="UP000515743"/>
    </source>
</evidence>
<dbReference type="InterPro" id="IPR024411">
    <property type="entry name" value="Tail_terminator_phage"/>
</dbReference>
<dbReference type="EMBL" id="CP059404">
    <property type="protein sequence ID" value="QNE90256.1"/>
    <property type="molecule type" value="Genomic_DNA"/>
</dbReference>
<dbReference type="KEGG" id="cik:H0194_04565"/>
<evidence type="ECO:0008006" key="3">
    <source>
        <dbReference type="Google" id="ProtNLM"/>
    </source>
</evidence>
<organism evidence="1 2">
    <name type="scientific">Corynebacterium incognita</name>
    <dbReference type="NCBI Taxonomy" id="2754725"/>
    <lineage>
        <taxon>Bacteria</taxon>
        <taxon>Bacillati</taxon>
        <taxon>Actinomycetota</taxon>
        <taxon>Actinomycetes</taxon>
        <taxon>Mycobacteriales</taxon>
        <taxon>Corynebacteriaceae</taxon>
        <taxon>Corynebacterium</taxon>
    </lineage>
</organism>
<protein>
    <recommendedName>
        <fullName evidence="3">DUF3168 domain-containing protein</fullName>
    </recommendedName>
</protein>
<dbReference type="AlphaFoldDB" id="A0A7G7CRP0"/>
<reference evidence="1 2" key="1">
    <citation type="submission" date="2020-07" db="EMBL/GenBank/DDBJ databases">
        <title>Complete genome and description of Corynebacterium incognita strain Marseille-Q3630 sp. nov.</title>
        <authorList>
            <person name="Boxberger M."/>
        </authorList>
    </citation>
    <scope>NUCLEOTIDE SEQUENCE [LARGE SCALE GENOMIC DNA]</scope>
    <source>
        <strain evidence="1 2">Marseille-Q3630</strain>
    </source>
</reference>
<gene>
    <name evidence="1" type="ORF">H0194_04565</name>
</gene>